<reference evidence="3 4" key="1">
    <citation type="submission" date="2018-11" db="EMBL/GenBank/DDBJ databases">
        <title>Genome sequence of Saitozyma podzolica DSM 27192.</title>
        <authorList>
            <person name="Aliyu H."/>
            <person name="Gorte O."/>
            <person name="Ochsenreither K."/>
        </authorList>
    </citation>
    <scope>NUCLEOTIDE SEQUENCE [LARGE SCALE GENOMIC DNA]</scope>
    <source>
        <strain evidence="3 4">DSM 27192</strain>
    </source>
</reference>
<sequence>MVNASQRALIKPKSKLRLRLGLTPPHPKPVPAQTTSEKVITSTAISTATASATQVSTPVSCGQLAKSHSKSIVTSSTYSVASPGTGGINSLNASTSTSTSARTSNASPDSRSAFTYDNTSPSSLNHDTHEAHTGHTYTHTTTRSHTRTHTGTGLTFDTISYASASPISVHYAAHNRSTATLVSSLHEHGPLETSLYPTPSASSLSDEDYLDDIQAHAQATALARADHNAHAHGHDNAYGHGYVQDLATAAGESYPGITAATKADAVFMITDQQLSDRFSFEKEIGFGNWGSVWLCKLRRVRSELSMPQSHGYEVRLGRAAALSGGGGAGGKVAIKLVHRNQDPTTAARVKALWGEMKIIRSLRHEPHPSIIQFEAFVITSSFALVIMPYLSHLIPVSLPANVAVPYLRQLASAVGYLHERGITHNDIKPANVMMSHNDVPVLVDFGFAQRWELFQRGSFLSSISWGTPEYLDPHRARGMPHDERASDVWALGITMFEILIGRTPFEEDDQEQFTNAEDYLLYYERAGQGKWLGEWSMPSDLENLIRGMIQPDPAFRFTAMQSYPHPALQPVAPSVIITPHFVRAAASFDFAEDAAPPIPVSQAGETKDTSKTGKNDEKKTRKKKKDARARERDAQAQPARAATPALGESIKQHTSAPRKTAQAGKGKDVGAGGDGRIESSPSPKKQSKLVIKKSHRTEDIENKAIEQDPTPTKITKPAQPLRVKELVNDKTVMPRTSQSELGTLSRPTSSASLNTAALRKTDSKATLKSAEPSRVTSAEVKVKSADAVDKRDSALSAVSTASTVPHSKEEAVLKTMRSLEGGALAGHAADKGKILRKIPSKRDVLANITRPAPEPPRPQSLDSAKSNEGASAPKKGKAEQRRSLGVERRLEEVREEAGRLSEESSGAHGETMKTLVARHASAAQPAATVTPGDSRPKSIHLGSPQRLRAGKRPPRENDADAKPLPPALVQDDVPVRPASPGTVEFPTGPDAEGIKALANLRERIVSADHERLVRYRQISGGLMAATQPTTYDEAKPEQPISTAVTTQIKPKSVEPKQTDALVSQEAAPIVPIAPAAPAGTGDASITRVRSLEALALDSRLDKISDWVKNVEKIVEDARKALAEGRDPPLPLLAFPAGIIAERTSDTQSAPTTTHAQPVAESAAGPVPEEVIADSDDHQQHQFGLSPEKAVPAHLHTSSTQVEPATPPKWMSYAEAEEKVRMANKWIEENAGKRLAPKKERPSVGHVLKLFAHDKDGHKDGHKDKKDQAKLPERSATPEPNMHVPLKPPALRGAPSTPALRSSTARRMPLRRSESNLRNYNTMPTLVSLADAIRDSAQLDDDLELETDAHARHLGLRPYSGTSDEYLSDSHDSTRRDGQAHSPRKIYERFLDTTPGVVRQGDGWGSWSTSRAMGKPSSMASLRERARVLLGGGESGSGAHAHTASGGRNIIDLAQVAKENQKDASYKRKSRDGLAAAGVAVGAGTIPRPATPGAGSVLGLSVNRDQGKNGMRGIWKGIKGMGGMGRKRMDKADEAV</sequence>
<feature type="compositionally biased region" description="Basic and acidic residues" evidence="1">
    <location>
        <begin position="1251"/>
        <end position="1272"/>
    </location>
</feature>
<dbReference type="PROSITE" id="PS50011">
    <property type="entry name" value="PROTEIN_KINASE_DOM"/>
    <property type="match status" value="1"/>
</dbReference>
<feature type="compositionally biased region" description="Basic and acidic residues" evidence="1">
    <location>
        <begin position="876"/>
        <end position="902"/>
    </location>
</feature>
<organism evidence="3 4">
    <name type="scientific">Saitozyma podzolica</name>
    <dbReference type="NCBI Taxonomy" id="1890683"/>
    <lineage>
        <taxon>Eukaryota</taxon>
        <taxon>Fungi</taxon>
        <taxon>Dikarya</taxon>
        <taxon>Basidiomycota</taxon>
        <taxon>Agaricomycotina</taxon>
        <taxon>Tremellomycetes</taxon>
        <taxon>Tremellales</taxon>
        <taxon>Trimorphomycetaceae</taxon>
        <taxon>Saitozyma</taxon>
    </lineage>
</organism>
<dbReference type="InterPro" id="IPR008271">
    <property type="entry name" value="Ser/Thr_kinase_AS"/>
</dbReference>
<evidence type="ECO:0000313" key="3">
    <source>
        <dbReference type="EMBL" id="RSH90775.1"/>
    </source>
</evidence>
<feature type="region of interest" description="Disordered" evidence="1">
    <location>
        <begin position="72"/>
        <end position="149"/>
    </location>
</feature>
<dbReference type="STRING" id="1890683.A0A427YI64"/>
<feature type="compositionally biased region" description="Basic and acidic residues" evidence="1">
    <location>
        <begin position="696"/>
        <end position="706"/>
    </location>
</feature>
<dbReference type="InterPro" id="IPR045269">
    <property type="entry name" value="Atg1-like"/>
</dbReference>
<dbReference type="PROSITE" id="PS00108">
    <property type="entry name" value="PROTEIN_KINASE_ST"/>
    <property type="match status" value="1"/>
</dbReference>
<feature type="region of interest" description="Disordered" evidence="1">
    <location>
        <begin position="1353"/>
        <end position="1382"/>
    </location>
</feature>
<feature type="region of interest" description="Disordered" evidence="1">
    <location>
        <begin position="823"/>
        <end position="990"/>
    </location>
</feature>
<evidence type="ECO:0000256" key="1">
    <source>
        <dbReference type="SAM" id="MobiDB-lite"/>
    </source>
</evidence>
<dbReference type="OrthoDB" id="68483at2759"/>
<feature type="compositionally biased region" description="Basic and acidic residues" evidence="1">
    <location>
        <begin position="605"/>
        <end position="619"/>
    </location>
</feature>
<feature type="compositionally biased region" description="Low complexity" evidence="1">
    <location>
        <begin position="89"/>
        <end position="107"/>
    </location>
</feature>
<dbReference type="SMART" id="SM00220">
    <property type="entry name" value="S_TKc"/>
    <property type="match status" value="1"/>
</dbReference>
<dbReference type="Gene3D" id="1.10.510.10">
    <property type="entry name" value="Transferase(Phosphotransferase) domain 1"/>
    <property type="match status" value="1"/>
</dbReference>
<feature type="region of interest" description="Disordered" evidence="1">
    <location>
        <begin position="596"/>
        <end position="771"/>
    </location>
</feature>
<feature type="compositionally biased region" description="Low complexity" evidence="1">
    <location>
        <begin position="635"/>
        <end position="645"/>
    </location>
</feature>
<name>A0A427YI64_9TREE</name>
<feature type="domain" description="Protein kinase" evidence="2">
    <location>
        <begin position="278"/>
        <end position="568"/>
    </location>
</feature>
<feature type="compositionally biased region" description="Polar residues" evidence="1">
    <location>
        <begin position="108"/>
        <end position="125"/>
    </location>
</feature>
<feature type="compositionally biased region" description="Polar residues" evidence="1">
    <location>
        <begin position="734"/>
        <end position="755"/>
    </location>
</feature>
<keyword evidence="4" id="KW-1185">Reference proteome</keyword>
<dbReference type="GO" id="GO:0005524">
    <property type="term" value="F:ATP binding"/>
    <property type="evidence" value="ECO:0007669"/>
    <property type="project" value="InterPro"/>
</dbReference>
<dbReference type="GO" id="GO:0005737">
    <property type="term" value="C:cytoplasm"/>
    <property type="evidence" value="ECO:0007669"/>
    <property type="project" value="TreeGrafter"/>
</dbReference>
<protein>
    <recommendedName>
        <fullName evidence="2">Protein kinase domain-containing protein</fullName>
    </recommendedName>
</protein>
<comment type="caution">
    <text evidence="3">The sequence shown here is derived from an EMBL/GenBank/DDBJ whole genome shotgun (WGS) entry which is preliminary data.</text>
</comment>
<proteinExistence type="predicted"/>
<gene>
    <name evidence="3" type="ORF">EHS25_009950</name>
</gene>
<feature type="region of interest" description="Disordered" evidence="1">
    <location>
        <begin position="785"/>
        <end position="809"/>
    </location>
</feature>
<dbReference type="SUPFAM" id="SSF56112">
    <property type="entry name" value="Protein kinase-like (PK-like)"/>
    <property type="match status" value="1"/>
</dbReference>
<accession>A0A427YI64</accession>
<evidence type="ECO:0000259" key="2">
    <source>
        <dbReference type="PROSITE" id="PS50011"/>
    </source>
</evidence>
<dbReference type="GO" id="GO:0010506">
    <property type="term" value="P:regulation of autophagy"/>
    <property type="evidence" value="ECO:0007669"/>
    <property type="project" value="InterPro"/>
</dbReference>
<dbReference type="PANTHER" id="PTHR24348">
    <property type="entry name" value="SERINE/THREONINE-PROTEIN KINASE UNC-51-RELATED"/>
    <property type="match status" value="1"/>
</dbReference>
<dbReference type="Proteomes" id="UP000279259">
    <property type="component" value="Unassembled WGS sequence"/>
</dbReference>
<dbReference type="Gene3D" id="3.30.200.20">
    <property type="entry name" value="Phosphorylase Kinase, domain 1"/>
    <property type="match status" value="1"/>
</dbReference>
<dbReference type="CDD" id="cd14014">
    <property type="entry name" value="STKc_PknB_like"/>
    <property type="match status" value="1"/>
</dbReference>
<dbReference type="EMBL" id="RSCD01000009">
    <property type="protein sequence ID" value="RSH90775.1"/>
    <property type="molecule type" value="Genomic_DNA"/>
</dbReference>
<feature type="compositionally biased region" description="Polar residues" evidence="1">
    <location>
        <begin position="860"/>
        <end position="869"/>
    </location>
</feature>
<evidence type="ECO:0000313" key="4">
    <source>
        <dbReference type="Proteomes" id="UP000279259"/>
    </source>
</evidence>
<feature type="compositionally biased region" description="Polar residues" evidence="1">
    <location>
        <begin position="72"/>
        <end position="82"/>
    </location>
</feature>
<dbReference type="InterPro" id="IPR000719">
    <property type="entry name" value="Prot_kinase_dom"/>
</dbReference>
<feature type="region of interest" description="Disordered" evidence="1">
    <location>
        <begin position="1251"/>
        <end position="1318"/>
    </location>
</feature>
<feature type="compositionally biased region" description="Basic and acidic residues" evidence="1">
    <location>
        <begin position="1367"/>
        <end position="1382"/>
    </location>
</feature>
<feature type="compositionally biased region" description="Basic residues" evidence="1">
    <location>
        <begin position="685"/>
        <end position="695"/>
    </location>
</feature>
<dbReference type="PANTHER" id="PTHR24348:SF68">
    <property type="entry name" value="SERINE_THREONINE-PROTEIN KINASE ATG1C"/>
    <property type="match status" value="1"/>
</dbReference>
<dbReference type="GO" id="GO:0004674">
    <property type="term" value="F:protein serine/threonine kinase activity"/>
    <property type="evidence" value="ECO:0007669"/>
    <property type="project" value="InterPro"/>
</dbReference>
<feature type="compositionally biased region" description="Low complexity" evidence="1">
    <location>
        <begin position="794"/>
        <end position="804"/>
    </location>
</feature>
<feature type="region of interest" description="Disordered" evidence="1">
    <location>
        <begin position="1510"/>
        <end position="1535"/>
    </location>
</feature>
<dbReference type="InterPro" id="IPR011009">
    <property type="entry name" value="Kinase-like_dom_sf"/>
</dbReference>
<dbReference type="Pfam" id="PF00069">
    <property type="entry name" value="Pkinase"/>
    <property type="match status" value="1"/>
</dbReference>